<dbReference type="OrthoDB" id="2965876at2"/>
<keyword evidence="2" id="KW-1185">Reference proteome</keyword>
<evidence type="ECO:0000313" key="2">
    <source>
        <dbReference type="Proteomes" id="UP000321816"/>
    </source>
</evidence>
<protein>
    <submittedName>
        <fullName evidence="1">Uncharacterized protein</fullName>
    </submittedName>
</protein>
<proteinExistence type="predicted"/>
<name>A0A5C7FR58_9BACI</name>
<gene>
    <name evidence="1" type="ORF">FTX54_008480</name>
</gene>
<dbReference type="RefSeq" id="WP_147802172.1">
    <property type="nucleotide sequence ID" value="NZ_CP144914.1"/>
</dbReference>
<evidence type="ECO:0000313" key="1">
    <source>
        <dbReference type="EMBL" id="WWD78478.1"/>
    </source>
</evidence>
<reference evidence="1 2" key="1">
    <citation type="submission" date="2024-01" db="EMBL/GenBank/DDBJ databases">
        <title>Complete Genome Sequence of Alkalicoccus halolimnae BZ-SZ-XJ29T, a Moderately Halophilic Bacterium Isolated from a Salt Lake.</title>
        <authorList>
            <person name="Zhao B."/>
        </authorList>
    </citation>
    <scope>NUCLEOTIDE SEQUENCE [LARGE SCALE GENOMIC DNA]</scope>
    <source>
        <strain evidence="1 2">BZ-SZ-XJ29</strain>
    </source>
</reference>
<dbReference type="EMBL" id="CP144914">
    <property type="protein sequence ID" value="WWD78478.1"/>
    <property type="molecule type" value="Genomic_DNA"/>
</dbReference>
<organism evidence="1 2">
    <name type="scientific">Alkalicoccus halolimnae</name>
    <dbReference type="NCBI Taxonomy" id="1667239"/>
    <lineage>
        <taxon>Bacteria</taxon>
        <taxon>Bacillati</taxon>
        <taxon>Bacillota</taxon>
        <taxon>Bacilli</taxon>
        <taxon>Bacillales</taxon>
        <taxon>Bacillaceae</taxon>
        <taxon>Alkalicoccus</taxon>
    </lineage>
</organism>
<dbReference type="AlphaFoldDB" id="A0A5C7FR58"/>
<dbReference type="Proteomes" id="UP000321816">
    <property type="component" value="Chromosome"/>
</dbReference>
<dbReference type="KEGG" id="ahal:FTX54_008480"/>
<sequence>MNELHNQYEHISPMEEKIIYFIEIVTRTDLNSSWHHFDLLFEDRSDVINNKEDFKKYRKFQVYYKHKLSYEGHVYWKYPERAGDRLSAVISVKFDKILRGGESDLIQQDIQFEIDMMEHITEEGNDFFIKEVELPSFLSDYDKKRIAIILKKWGVHPPFKLSLEQVDPGQVETFIKFLISAAILLKAGGQRYSTAES</sequence>
<accession>A0A5C7FR58</accession>